<dbReference type="Pfam" id="PF18982">
    <property type="entry name" value="JetA"/>
    <property type="match status" value="1"/>
</dbReference>
<protein>
    <submittedName>
        <fullName evidence="1">Uncharacterized protein</fullName>
    </submittedName>
</protein>
<dbReference type="EMBL" id="CP001107">
    <property type="protein sequence ID" value="ACR74195.1"/>
    <property type="molecule type" value="Genomic_DNA"/>
</dbReference>
<gene>
    <name evidence="1" type="ordered locus">EUBREC_0404</name>
</gene>
<organism evidence="1 2">
    <name type="scientific">Agathobacter rectalis (strain ATCC 33656 / DSM 3377 / JCM 17463 / KCTC 5835 / VPI 0990)</name>
    <name type="common">Eubacterium rectale</name>
    <dbReference type="NCBI Taxonomy" id="515619"/>
    <lineage>
        <taxon>Bacteria</taxon>
        <taxon>Bacillati</taxon>
        <taxon>Bacillota</taxon>
        <taxon>Clostridia</taxon>
        <taxon>Lachnospirales</taxon>
        <taxon>Lachnospiraceae</taxon>
        <taxon>Agathobacter</taxon>
    </lineage>
</organism>
<dbReference type="STRING" id="515619.EUBREC_0404"/>
<name>C4ZBC0_AGARV</name>
<dbReference type="PaxDb" id="515619-EUBREC_0404"/>
<reference evidence="1 2" key="1">
    <citation type="journal article" date="2009" name="Proc. Natl. Acad. Sci. U.S.A.">
        <title>Characterizing a model human gut microbiota composed of members of its two dominant bacterial phyla.</title>
        <authorList>
            <person name="Mahowald M.A."/>
            <person name="Rey F.E."/>
            <person name="Seedorf H."/>
            <person name="Turnbaugh P.J."/>
            <person name="Fulton R.S."/>
            <person name="Wollam A."/>
            <person name="Shah N."/>
            <person name="Wang C."/>
            <person name="Magrini V."/>
            <person name="Wilson R.K."/>
            <person name="Cantarel B.L."/>
            <person name="Coutinho P.M."/>
            <person name="Henrissat B."/>
            <person name="Crock L.W."/>
            <person name="Russell A."/>
            <person name="Verberkmoes N.C."/>
            <person name="Hettich R.L."/>
            <person name="Gordon J.I."/>
        </authorList>
    </citation>
    <scope>NUCLEOTIDE SEQUENCE [LARGE SCALE GENOMIC DNA]</scope>
    <source>
        <strain evidence="2">ATCC 33656 / DSM 3377 / JCM 17463 / KCTC 5835 / LMG 30912 / VPI 0990</strain>
    </source>
</reference>
<proteinExistence type="predicted"/>
<evidence type="ECO:0000313" key="1">
    <source>
        <dbReference type="EMBL" id="ACR74195.1"/>
    </source>
</evidence>
<dbReference type="HOGENOM" id="CLU_532906_0_0_9"/>
<sequence>MYMAKNVGICYYMSMTLKDRIPKEFYSLFRTKNMDAYMQIVVALYEENNEVYASLGLTREECQIIIADTISKTGIVWQTDYNEDESDKDSGSMDNHDDYNPDSEIDVIYDQATFAYTLTPSAILGRLINWGWIRSDFDEKLNTYVIAFPQYSQMYAELFKKLLVDDDSRERESILAVYSALFTYFSDPEKNNDILKNALYTSKNLGQLLSNMQDGMRAYFDELSRMKDFIGIQKVLIKEINNSDSRRYAILTTTDSFYRYKEAVKELISKILNQNDDRRAELEGILSQTTPGTFERKRYEYSVEYCDKASELVYKVEHEFDLIERKYNKLIEQKTIFAKRALARIHYILQEGADDEDNIVKLINLIDKSDKTDEILGALRNRMKFTRQFYNVTDDSFPGRRERGRSEFVPFVIDDASAGEDDMADFVPKPLYTKKELQSFRDKNMRDGMFVTDEQTVESMEDLEKLLFLWQEETNERMGEDTVSLDGEITKSDGVSYSRLVISKSDSKREA</sequence>
<evidence type="ECO:0000313" key="2">
    <source>
        <dbReference type="Proteomes" id="UP000001477"/>
    </source>
</evidence>
<dbReference type="AlphaFoldDB" id="C4ZBC0"/>
<dbReference type="KEGG" id="ere:EUBREC_0404"/>
<dbReference type="Proteomes" id="UP000001477">
    <property type="component" value="Chromosome"/>
</dbReference>
<accession>C4ZBC0</accession>
<dbReference type="InterPro" id="IPR043773">
    <property type="entry name" value="JetA"/>
</dbReference>